<keyword evidence="3" id="KW-1185">Reference proteome</keyword>
<sequence length="145" mass="15308">MWKPPRPKRSHQQNKPDTPGLPMAPPAPFLPPLCPLPPHAYTLYPHATATAAAAAATTIIVEQWNFSQQARTSSAPAPATAVGSVPVTRTSNLCTKSSAIPPSHARHHFAHAQSSLNLNSSQARSPISQHPPASHSGFSTPPQAL</sequence>
<organism evidence="2 3">
    <name type="scientific">Jaminaea rosea</name>
    <dbReference type="NCBI Taxonomy" id="1569628"/>
    <lineage>
        <taxon>Eukaryota</taxon>
        <taxon>Fungi</taxon>
        <taxon>Dikarya</taxon>
        <taxon>Basidiomycota</taxon>
        <taxon>Ustilaginomycotina</taxon>
        <taxon>Exobasidiomycetes</taxon>
        <taxon>Microstromatales</taxon>
        <taxon>Microstromatales incertae sedis</taxon>
        <taxon>Jaminaea</taxon>
    </lineage>
</organism>
<dbReference type="EMBL" id="KZ819663">
    <property type="protein sequence ID" value="PWN29369.1"/>
    <property type="molecule type" value="Genomic_DNA"/>
</dbReference>
<dbReference type="Proteomes" id="UP000245884">
    <property type="component" value="Unassembled WGS sequence"/>
</dbReference>
<evidence type="ECO:0000313" key="2">
    <source>
        <dbReference type="EMBL" id="PWN29369.1"/>
    </source>
</evidence>
<evidence type="ECO:0000313" key="3">
    <source>
        <dbReference type="Proteomes" id="UP000245884"/>
    </source>
</evidence>
<dbReference type="AlphaFoldDB" id="A0A316UVR4"/>
<feature type="compositionally biased region" description="Polar residues" evidence="1">
    <location>
        <begin position="136"/>
        <end position="145"/>
    </location>
</feature>
<reference evidence="2 3" key="1">
    <citation type="journal article" date="2018" name="Mol. Biol. Evol.">
        <title>Broad Genomic Sampling Reveals a Smut Pathogenic Ancestry of the Fungal Clade Ustilaginomycotina.</title>
        <authorList>
            <person name="Kijpornyongpan T."/>
            <person name="Mondo S.J."/>
            <person name="Barry K."/>
            <person name="Sandor L."/>
            <person name="Lee J."/>
            <person name="Lipzen A."/>
            <person name="Pangilinan J."/>
            <person name="LaButti K."/>
            <person name="Hainaut M."/>
            <person name="Henrissat B."/>
            <person name="Grigoriev I.V."/>
            <person name="Spatafora J.W."/>
            <person name="Aime M.C."/>
        </authorList>
    </citation>
    <scope>NUCLEOTIDE SEQUENCE [LARGE SCALE GENOMIC DNA]</scope>
    <source>
        <strain evidence="2 3">MCA 5214</strain>
    </source>
</reference>
<gene>
    <name evidence="2" type="ORF">BDZ90DRAFT_106815</name>
</gene>
<accession>A0A316UVR4</accession>
<evidence type="ECO:0000256" key="1">
    <source>
        <dbReference type="SAM" id="MobiDB-lite"/>
    </source>
</evidence>
<dbReference type="GeneID" id="37025019"/>
<protein>
    <submittedName>
        <fullName evidence="2">Uncharacterized protein</fullName>
    </submittedName>
</protein>
<feature type="compositionally biased region" description="Basic residues" evidence="1">
    <location>
        <begin position="1"/>
        <end position="12"/>
    </location>
</feature>
<feature type="region of interest" description="Disordered" evidence="1">
    <location>
        <begin position="1"/>
        <end position="26"/>
    </location>
</feature>
<feature type="compositionally biased region" description="Polar residues" evidence="1">
    <location>
        <begin position="115"/>
        <end position="128"/>
    </location>
</feature>
<feature type="region of interest" description="Disordered" evidence="1">
    <location>
        <begin position="115"/>
        <end position="145"/>
    </location>
</feature>
<proteinExistence type="predicted"/>
<name>A0A316UVR4_9BASI</name>
<dbReference type="RefSeq" id="XP_025363981.1">
    <property type="nucleotide sequence ID" value="XM_025503196.1"/>
</dbReference>